<evidence type="ECO:0000256" key="3">
    <source>
        <dbReference type="ARBA" id="ARBA00023186"/>
    </source>
</evidence>
<dbReference type="Gene3D" id="3.30.2180.10">
    <property type="entry name" value="ATP12-like"/>
    <property type="match status" value="1"/>
</dbReference>
<dbReference type="RefSeq" id="WP_047006366.1">
    <property type="nucleotide sequence ID" value="NZ_CP018097.1"/>
</dbReference>
<accession>A0A0G9MW65</accession>
<dbReference type="InterPro" id="IPR042272">
    <property type="entry name" value="ATP12_ATP_synth-F1-assembly_N"/>
</dbReference>
<organism evidence="4 5">
    <name type="scientific">Aurantiacibacter gangjinensis</name>
    <dbReference type="NCBI Taxonomy" id="502682"/>
    <lineage>
        <taxon>Bacteria</taxon>
        <taxon>Pseudomonadati</taxon>
        <taxon>Pseudomonadota</taxon>
        <taxon>Alphaproteobacteria</taxon>
        <taxon>Sphingomonadales</taxon>
        <taxon>Erythrobacteraceae</taxon>
        <taxon>Aurantiacibacter</taxon>
    </lineage>
</organism>
<keyword evidence="5" id="KW-1185">Reference proteome</keyword>
<dbReference type="Gene3D" id="1.10.3580.10">
    <property type="entry name" value="ATP12 ATPase"/>
    <property type="match status" value="1"/>
</dbReference>
<comment type="caution">
    <text evidence="4">The sequence shown here is derived from an EMBL/GenBank/DDBJ whole genome shotgun (WGS) entry which is preliminary data.</text>
</comment>
<dbReference type="InterPro" id="IPR011419">
    <property type="entry name" value="ATP12_ATP_synth-F1-assembly"/>
</dbReference>
<dbReference type="STRING" id="502682.BMF35_a0271"/>
<dbReference type="SUPFAM" id="SSF160909">
    <property type="entry name" value="ATP12-like"/>
    <property type="match status" value="1"/>
</dbReference>
<keyword evidence="2" id="KW-0809">Transit peptide</keyword>
<dbReference type="PANTHER" id="PTHR21013">
    <property type="entry name" value="ATP SYNTHASE MITOCHONDRIAL F1 COMPLEX ASSEMBLY FACTOR 2/ATP12 PROTEIN, MITOCHONDRIAL PRECURSOR"/>
    <property type="match status" value="1"/>
</dbReference>
<dbReference type="AlphaFoldDB" id="A0A0G9MW65"/>
<dbReference type="Proteomes" id="UP000053070">
    <property type="component" value="Unassembled WGS sequence"/>
</dbReference>
<dbReference type="OrthoDB" id="9797825at2"/>
<comment type="similarity">
    <text evidence="1">Belongs to the ATP12 family.</text>
</comment>
<dbReference type="InterPro" id="IPR023335">
    <property type="entry name" value="ATP12_ortho_dom_sf"/>
</dbReference>
<dbReference type="GO" id="GO:0043461">
    <property type="term" value="P:proton-transporting ATP synthase complex assembly"/>
    <property type="evidence" value="ECO:0007669"/>
    <property type="project" value="InterPro"/>
</dbReference>
<evidence type="ECO:0000313" key="5">
    <source>
        <dbReference type="Proteomes" id="UP000053070"/>
    </source>
</evidence>
<dbReference type="PANTHER" id="PTHR21013:SF10">
    <property type="entry name" value="ATP SYNTHASE MITOCHONDRIAL F1 COMPLEX ASSEMBLY FACTOR 2"/>
    <property type="match status" value="1"/>
</dbReference>
<dbReference type="KEGG" id="egn:BMF35_a0271"/>
<protein>
    <submittedName>
        <fullName evidence="4">Molecular chaperone</fullName>
    </submittedName>
</protein>
<evidence type="ECO:0000313" key="4">
    <source>
        <dbReference type="EMBL" id="KLE33518.1"/>
    </source>
</evidence>
<evidence type="ECO:0000256" key="2">
    <source>
        <dbReference type="ARBA" id="ARBA00022946"/>
    </source>
</evidence>
<dbReference type="PATRIC" id="fig|502682.8.peg.1295"/>
<proteinExistence type="inferred from homology"/>
<reference evidence="4 5" key="1">
    <citation type="submission" date="2015-04" db="EMBL/GenBank/DDBJ databases">
        <title>The draft genome sequence of Erythrobacr gangjinensis K7-2.</title>
        <authorList>
            <person name="Zhuang L."/>
            <person name="Liu Y."/>
            <person name="Shao Z."/>
        </authorList>
    </citation>
    <scope>NUCLEOTIDE SEQUENCE [LARGE SCALE GENOMIC DNA]</scope>
    <source>
        <strain evidence="4 5">K7-2</strain>
    </source>
</reference>
<gene>
    <name evidence="4" type="ORF">AAW01_06340</name>
</gene>
<sequence length="233" mass="25733">MKRFYKDVSVAEAEGGWQVELDGRAIRTQSGGRQIVPTQALAQMLAAEWRAQGEEIDPKSFVYRDMADFALDVVAKDRGDTIGKLLSYAETDTLCYRAAPGEPLFDRQEEIWEPLVRACEARHGMRLERITGVIHQKQADGAIIALRERLESEDNFALAGLLTLTSLAASLVVGLAMLEDGANAEALFAAANAEEDWQAELWGWDHAAEEVRAARLEAFKRAAAFVAASRKPR</sequence>
<dbReference type="Pfam" id="PF07542">
    <property type="entry name" value="ATP12"/>
    <property type="match status" value="1"/>
</dbReference>
<name>A0A0G9MW65_9SPHN</name>
<dbReference type="EMBL" id="LBHC01000001">
    <property type="protein sequence ID" value="KLE33518.1"/>
    <property type="molecule type" value="Genomic_DNA"/>
</dbReference>
<keyword evidence="3" id="KW-0143">Chaperone</keyword>
<evidence type="ECO:0000256" key="1">
    <source>
        <dbReference type="ARBA" id="ARBA00008231"/>
    </source>
</evidence>